<comment type="caution">
    <text evidence="2">The sequence shown here is derived from an EMBL/GenBank/DDBJ whole genome shotgun (WGS) entry which is preliminary data.</text>
</comment>
<gene>
    <name evidence="2" type="ORF">FSPOR_5322</name>
</gene>
<proteinExistence type="predicted"/>
<dbReference type="STRING" id="5514.A0A395S7R2"/>
<name>A0A395S7R2_FUSSP</name>
<evidence type="ECO:0000313" key="2">
    <source>
        <dbReference type="EMBL" id="RGP68443.1"/>
    </source>
</evidence>
<organism evidence="2 3">
    <name type="scientific">Fusarium sporotrichioides</name>
    <dbReference type="NCBI Taxonomy" id="5514"/>
    <lineage>
        <taxon>Eukaryota</taxon>
        <taxon>Fungi</taxon>
        <taxon>Dikarya</taxon>
        <taxon>Ascomycota</taxon>
        <taxon>Pezizomycotina</taxon>
        <taxon>Sordariomycetes</taxon>
        <taxon>Hypocreomycetidae</taxon>
        <taxon>Hypocreales</taxon>
        <taxon>Nectriaceae</taxon>
        <taxon>Fusarium</taxon>
    </lineage>
</organism>
<feature type="compositionally biased region" description="Polar residues" evidence="1">
    <location>
        <begin position="284"/>
        <end position="300"/>
    </location>
</feature>
<reference evidence="2 3" key="1">
    <citation type="journal article" date="2018" name="PLoS Pathog.">
        <title>Evolution of structural diversity of trichothecenes, a family of toxins produced by plant pathogenic and entomopathogenic fungi.</title>
        <authorList>
            <person name="Proctor R.H."/>
            <person name="McCormick S.P."/>
            <person name="Kim H.S."/>
            <person name="Cardoza R.E."/>
            <person name="Stanley A.M."/>
            <person name="Lindo L."/>
            <person name="Kelly A."/>
            <person name="Brown D.W."/>
            <person name="Lee T."/>
            <person name="Vaughan M.M."/>
            <person name="Alexander N.J."/>
            <person name="Busman M."/>
            <person name="Gutierrez S."/>
        </authorList>
    </citation>
    <scope>NUCLEOTIDE SEQUENCE [LARGE SCALE GENOMIC DNA]</scope>
    <source>
        <strain evidence="2 3">NRRL 3299</strain>
    </source>
</reference>
<sequence>MTGKPVYKPEEIRFALDLMVQDLFNDEISQAFRQRFDRELTDNQIRYLRNKYGKDPDYGDSPGPSKRTCREPSSSSAGLSLSPPDQRTGLSQIPPLKLEDGQSTHFSAAPQFRTTAPQSQFANNRSPPGNSSYTLPSTQDASAPGSSSNRWQTQPDTNFTTGFTPINTRFGQYNANVQGRGTSQATNTTLSPRSLQLPQAQPLNSSSSTQQPEFSSFLNMRFPVTSPQQTAPLPTEFPTETKQEPVKEEGDPAQFSWEEYVRTARPAAGKAPASHLLTRDVKASNGQFQLSQKRPSSSGAAKNKHEGTTQSPSHVASKVKQDSDSGLDPTAIDPRLFSANYDEELFAEKSSF</sequence>
<evidence type="ECO:0000313" key="3">
    <source>
        <dbReference type="Proteomes" id="UP000266152"/>
    </source>
</evidence>
<feature type="region of interest" description="Disordered" evidence="1">
    <location>
        <begin position="115"/>
        <end position="167"/>
    </location>
</feature>
<accession>A0A395S7R2</accession>
<keyword evidence="3" id="KW-1185">Reference proteome</keyword>
<protein>
    <submittedName>
        <fullName evidence="2">Uncharacterized protein</fullName>
    </submittedName>
</protein>
<dbReference type="EMBL" id="PXOF01000071">
    <property type="protein sequence ID" value="RGP68443.1"/>
    <property type="molecule type" value="Genomic_DNA"/>
</dbReference>
<evidence type="ECO:0000256" key="1">
    <source>
        <dbReference type="SAM" id="MobiDB-lite"/>
    </source>
</evidence>
<dbReference type="AlphaFoldDB" id="A0A395S7R2"/>
<feature type="compositionally biased region" description="Basic and acidic residues" evidence="1">
    <location>
        <begin position="239"/>
        <end position="250"/>
    </location>
</feature>
<feature type="region of interest" description="Disordered" evidence="1">
    <location>
        <begin position="48"/>
        <end position="101"/>
    </location>
</feature>
<feature type="region of interest" description="Disordered" evidence="1">
    <location>
        <begin position="225"/>
        <end position="335"/>
    </location>
</feature>
<dbReference type="Proteomes" id="UP000266152">
    <property type="component" value="Unassembled WGS sequence"/>
</dbReference>
<feature type="compositionally biased region" description="Low complexity" evidence="1">
    <location>
        <begin position="72"/>
        <end position="84"/>
    </location>
</feature>